<feature type="transmembrane region" description="Helical" evidence="1">
    <location>
        <begin position="101"/>
        <end position="118"/>
    </location>
</feature>
<proteinExistence type="predicted"/>
<evidence type="ECO:0000313" key="3">
    <source>
        <dbReference type="Proteomes" id="UP000013520"/>
    </source>
</evidence>
<keyword evidence="1" id="KW-1133">Transmembrane helix</keyword>
<evidence type="ECO:0000256" key="1">
    <source>
        <dbReference type="SAM" id="Phobius"/>
    </source>
</evidence>
<feature type="transmembrane region" description="Helical" evidence="1">
    <location>
        <begin position="228"/>
        <end position="248"/>
    </location>
</feature>
<gene>
    <name evidence="2" type="ORF">Desgi_1551</name>
</gene>
<keyword evidence="1" id="KW-0812">Transmembrane</keyword>
<name>R4KD01_9FIRM</name>
<dbReference type="KEGG" id="dgi:Desgi_1551"/>
<keyword evidence="1" id="KW-0472">Membrane</keyword>
<reference evidence="2 3" key="1">
    <citation type="submission" date="2012-01" db="EMBL/GenBank/DDBJ databases">
        <title>Complete sequence of Desulfotomaculum gibsoniae DSM 7213.</title>
        <authorList>
            <consortium name="US DOE Joint Genome Institute"/>
            <person name="Lucas S."/>
            <person name="Han J."/>
            <person name="Lapidus A."/>
            <person name="Cheng J.-F."/>
            <person name="Goodwin L."/>
            <person name="Pitluck S."/>
            <person name="Peters L."/>
            <person name="Ovchinnikova G."/>
            <person name="Teshima H."/>
            <person name="Detter J.C."/>
            <person name="Han C."/>
            <person name="Tapia R."/>
            <person name="Land M."/>
            <person name="Hauser L."/>
            <person name="Kyrpides N."/>
            <person name="Ivanova N."/>
            <person name="Pagani I."/>
            <person name="Parshina S."/>
            <person name="Plugge C."/>
            <person name="Muyzer G."/>
            <person name="Kuever J."/>
            <person name="Ivanova A."/>
            <person name="Nazina T."/>
            <person name="Klenk H.-P."/>
            <person name="Brambilla E."/>
            <person name="Spring S."/>
            <person name="Stams A.F."/>
            <person name="Woyke T."/>
        </authorList>
    </citation>
    <scope>NUCLEOTIDE SEQUENCE [LARGE SCALE GENOMIC DNA]</scope>
    <source>
        <strain evidence="2 3">DSM 7213</strain>
    </source>
</reference>
<feature type="transmembrane region" description="Helical" evidence="1">
    <location>
        <begin position="184"/>
        <end position="200"/>
    </location>
</feature>
<dbReference type="RefSeq" id="WP_006523892.1">
    <property type="nucleotide sequence ID" value="NC_021184.1"/>
</dbReference>
<keyword evidence="3" id="KW-1185">Reference proteome</keyword>
<dbReference type="Proteomes" id="UP000013520">
    <property type="component" value="Chromosome"/>
</dbReference>
<feature type="transmembrane region" description="Helical" evidence="1">
    <location>
        <begin position="386"/>
        <end position="404"/>
    </location>
</feature>
<feature type="transmembrane region" description="Helical" evidence="1">
    <location>
        <begin position="206"/>
        <end position="221"/>
    </location>
</feature>
<organism evidence="2 3">
    <name type="scientific">Desulfoscipio gibsoniae DSM 7213</name>
    <dbReference type="NCBI Taxonomy" id="767817"/>
    <lineage>
        <taxon>Bacteria</taxon>
        <taxon>Bacillati</taxon>
        <taxon>Bacillota</taxon>
        <taxon>Clostridia</taxon>
        <taxon>Eubacteriales</taxon>
        <taxon>Desulfallaceae</taxon>
        <taxon>Desulfoscipio</taxon>
    </lineage>
</organism>
<accession>R4KD01</accession>
<dbReference type="STRING" id="767817.Desgi_1551"/>
<dbReference type="EMBL" id="CP003273">
    <property type="protein sequence ID" value="AGL01033.1"/>
    <property type="molecule type" value="Genomic_DNA"/>
</dbReference>
<feature type="transmembrane region" description="Helical" evidence="1">
    <location>
        <begin position="130"/>
        <end position="149"/>
    </location>
</feature>
<feature type="transmembrane region" description="Helical" evidence="1">
    <location>
        <begin position="292"/>
        <end position="317"/>
    </location>
</feature>
<feature type="transmembrane region" description="Helical" evidence="1">
    <location>
        <begin position="161"/>
        <end position="177"/>
    </location>
</feature>
<feature type="transmembrane region" description="Helical" evidence="1">
    <location>
        <begin position="331"/>
        <end position="350"/>
    </location>
</feature>
<evidence type="ECO:0000313" key="2">
    <source>
        <dbReference type="EMBL" id="AGL01033.1"/>
    </source>
</evidence>
<feature type="transmembrane region" description="Helical" evidence="1">
    <location>
        <begin position="356"/>
        <end position="379"/>
    </location>
</feature>
<dbReference type="AlphaFoldDB" id="R4KD01"/>
<protein>
    <submittedName>
        <fullName evidence="2">Uncharacterized protein</fullName>
    </submittedName>
</protein>
<sequence length="545" mass="63549">MKKYYFLLVLILLVLVTNIFLINDNLNYSPVPTRWGVPIDYGRYNILKEGVLYEDTKQSLTWQSGLITYGDADELPKILSAIINMASGYTNFPYDLTLHQLFLWLPFIYIPIISLYWYKYISNKKEFDFNCLIICVFSMFTLPGAFLVLSKGIAGAGGNSVARGLFLLVLVLLIVNFNEKKKNVFKLLVLILLFGPFYLFYHTWTYYLILYMTIVIFLLLFNKEDRYYISLLVIGIVIFISISIYYNIHLLNESTRLLKYFPEMIADLSSILPWSVSGVEDDLVGYKPLNNIYGYIQILISLFLVLVVIIFLLNFYVRKKKKYSVLRYEKMVVYFVLAHVIGVGLGLFIWDGFSGILARFFEGWVYIAILSSGCILTLGSKRIVKITRIVMVGIMCLTIVSYFIQPKELDRSLTREEFIGLRFTGEKVNINSYIFSDFRLVMPLLYFDQRGLIDIDYRHRNGEDVQEILERCYYSGLNPHLILDKVIGHKQYYVATSERQSKVVISDSSYVNFKPASSNFQEQFAIQNTFNRVYDSKLYNLFYRY</sequence>
<dbReference type="HOGENOM" id="CLU_502163_0_0_9"/>